<protein>
    <submittedName>
        <fullName evidence="1">Uncharacterized protein</fullName>
    </submittedName>
</protein>
<reference evidence="1" key="1">
    <citation type="submission" date="2021-11" db="EMBL/GenBank/DDBJ databases">
        <authorList>
            <person name="Rodrigo-Torres L."/>
            <person name="Arahal R. D."/>
            <person name="Lucena T."/>
        </authorList>
    </citation>
    <scope>NUCLEOTIDE SEQUENCE</scope>
    <source>
        <strain evidence="1">CECT 7928</strain>
    </source>
</reference>
<evidence type="ECO:0000313" key="2">
    <source>
        <dbReference type="Proteomes" id="UP000838748"/>
    </source>
</evidence>
<sequence length="167" mass="19562">MEKINKSVIPQWANEILFSKGLGVDAKEVQQLVWDYFVEQFECMDVGVTELSLYFGHLIDEELKKGTIKQAREMFNKQSIPSRRRKNKPVRHSELTNFTEKYADYLDDDDQAPAPNVALEEATSTNQTEYELLYEAYQALECNDEQQRQKTLSKLRKFFEQVNGPKR</sequence>
<dbReference type="Proteomes" id="UP000838748">
    <property type="component" value="Unassembled WGS sequence"/>
</dbReference>
<dbReference type="EMBL" id="CAKLDM010000004">
    <property type="protein sequence ID" value="CAH0542981.1"/>
    <property type="molecule type" value="Genomic_DNA"/>
</dbReference>
<organism evidence="1 2">
    <name type="scientific">Vibrio marisflavi CECT 7928</name>
    <dbReference type="NCBI Taxonomy" id="634439"/>
    <lineage>
        <taxon>Bacteria</taxon>
        <taxon>Pseudomonadati</taxon>
        <taxon>Pseudomonadota</taxon>
        <taxon>Gammaproteobacteria</taxon>
        <taxon>Vibrionales</taxon>
        <taxon>Vibrionaceae</taxon>
        <taxon>Vibrio</taxon>
    </lineage>
</organism>
<accession>A0ABN8E8U4</accession>
<comment type="caution">
    <text evidence="1">The sequence shown here is derived from an EMBL/GenBank/DDBJ whole genome shotgun (WGS) entry which is preliminary data.</text>
</comment>
<evidence type="ECO:0000313" key="1">
    <source>
        <dbReference type="EMBL" id="CAH0542981.1"/>
    </source>
</evidence>
<proteinExistence type="predicted"/>
<dbReference type="RefSeq" id="WP_237363836.1">
    <property type="nucleotide sequence ID" value="NZ_CAKLDM010000004.1"/>
</dbReference>
<name>A0ABN8E8U4_9VIBR</name>
<gene>
    <name evidence="1" type="ORF">VMF7928_04344</name>
</gene>
<keyword evidence="2" id="KW-1185">Reference proteome</keyword>